<organism evidence="6 7">
    <name type="scientific">Pristionchus pacificus</name>
    <name type="common">Parasitic nematode worm</name>
    <dbReference type="NCBI Taxonomy" id="54126"/>
    <lineage>
        <taxon>Eukaryota</taxon>
        <taxon>Metazoa</taxon>
        <taxon>Ecdysozoa</taxon>
        <taxon>Nematoda</taxon>
        <taxon>Chromadorea</taxon>
        <taxon>Rhabditida</taxon>
        <taxon>Rhabditina</taxon>
        <taxon>Diplogasteromorpha</taxon>
        <taxon>Diplogasteroidea</taxon>
        <taxon>Neodiplogasteridae</taxon>
        <taxon>Pristionchus</taxon>
    </lineage>
</organism>
<keyword evidence="3" id="KW-1133">Transmembrane helix</keyword>
<dbReference type="GO" id="GO:0016020">
    <property type="term" value="C:membrane"/>
    <property type="evidence" value="ECO:0007669"/>
    <property type="project" value="UniProtKB-SubCell"/>
</dbReference>
<dbReference type="AlphaFoldDB" id="A0A2A6BH81"/>
<keyword evidence="7" id="KW-1185">Reference proteome</keyword>
<evidence type="ECO:0000256" key="4">
    <source>
        <dbReference type="ARBA" id="ARBA00023136"/>
    </source>
</evidence>
<keyword evidence="4" id="KW-0472">Membrane</keyword>
<accession>A0A2A6BH81</accession>
<evidence type="ECO:0000256" key="5">
    <source>
        <dbReference type="ARBA" id="ARBA00037994"/>
    </source>
</evidence>
<name>A0A2A6BH81_PRIPA</name>
<gene>
    <name evidence="6" type="primary">WBGene00116720</name>
</gene>
<dbReference type="PANTHER" id="PTHR31357:SF5">
    <property type="entry name" value="SERPENTINE RECEPTOR CLASS ALPHA-1-RELATED"/>
    <property type="match status" value="1"/>
</dbReference>
<evidence type="ECO:0000256" key="2">
    <source>
        <dbReference type="ARBA" id="ARBA00022692"/>
    </source>
</evidence>
<dbReference type="GO" id="GO:0004984">
    <property type="term" value="F:olfactory receptor activity"/>
    <property type="evidence" value="ECO:0000318"/>
    <property type="project" value="GO_Central"/>
</dbReference>
<accession>A0A8R1YN81</accession>
<dbReference type="InterPro" id="IPR000344">
    <property type="entry name" value="7TM_GPCR_serpentine_rcpt_Sra"/>
</dbReference>
<dbReference type="PANTHER" id="PTHR31357">
    <property type="entry name" value="SERPENTINE RECEPTOR CLASS ALPHA-10"/>
    <property type="match status" value="1"/>
</dbReference>
<comment type="subcellular location">
    <subcellularLocation>
        <location evidence="1">Membrane</location>
        <topology evidence="1">Multi-pass membrane protein</topology>
    </subcellularLocation>
</comment>
<reference evidence="6" key="2">
    <citation type="submission" date="2022-06" db="UniProtKB">
        <authorList>
            <consortium name="EnsemblMetazoa"/>
        </authorList>
    </citation>
    <scope>IDENTIFICATION</scope>
    <source>
        <strain evidence="6">PS312</strain>
    </source>
</reference>
<proteinExistence type="inferred from homology"/>
<protein>
    <submittedName>
        <fullName evidence="6">Sra-6</fullName>
    </submittedName>
</protein>
<keyword evidence="2" id="KW-0812">Transmembrane</keyword>
<dbReference type="EnsemblMetazoa" id="PPA27166.1">
    <property type="protein sequence ID" value="PPA27166.1"/>
    <property type="gene ID" value="WBGene00116720"/>
</dbReference>
<evidence type="ECO:0000256" key="1">
    <source>
        <dbReference type="ARBA" id="ARBA00004141"/>
    </source>
</evidence>
<evidence type="ECO:0000256" key="3">
    <source>
        <dbReference type="ARBA" id="ARBA00022989"/>
    </source>
</evidence>
<dbReference type="Proteomes" id="UP000005239">
    <property type="component" value="Unassembled WGS sequence"/>
</dbReference>
<evidence type="ECO:0000313" key="6">
    <source>
        <dbReference type="EnsemblMetazoa" id="PPA27166.1"/>
    </source>
</evidence>
<dbReference type="InterPro" id="IPR051080">
    <property type="entry name" value="Nematode_rcpt-like_serp_alpha"/>
</dbReference>
<sequence length="295" mass="34016">MDSNCAVAVEDYDFAPLHAAQWFYELIIVLYAFIVFYSIVFMLTQLIQLFFRYTAKEKCDAQVPKVLCVLRYVPSSMTSSFLIMHIGITAQHALSTFGYGFRSQKIAARSTYCFSLVYSVALGTWAFWNEPLQGRTAYCAGITASSSGILIPNLYVFLALDILNALASLLLWKYNHFRLYNENTFELEISFHRRQNLYAMQQFSPIATFQAVLYIIFILSIYFSQLYKSSMSNNWFLLATLAANVFPFYCFFCPLIFIVLIRNGRFKRVSHVNNLINSAHQSDQVYFAALSVQWK</sequence>
<dbReference type="Pfam" id="PF02117">
    <property type="entry name" value="7TM_GPCR_Sra"/>
    <property type="match status" value="1"/>
</dbReference>
<evidence type="ECO:0000313" key="7">
    <source>
        <dbReference type="Proteomes" id="UP000005239"/>
    </source>
</evidence>
<comment type="similarity">
    <text evidence="5">Belongs to the nematode receptor-like protein sra family.</text>
</comment>
<dbReference type="GO" id="GO:0050907">
    <property type="term" value="P:detection of chemical stimulus involved in sensory perception"/>
    <property type="evidence" value="ECO:0000318"/>
    <property type="project" value="GO_Central"/>
</dbReference>
<dbReference type="GO" id="GO:0004930">
    <property type="term" value="F:G protein-coupled receptor activity"/>
    <property type="evidence" value="ECO:0007669"/>
    <property type="project" value="InterPro"/>
</dbReference>
<reference evidence="7" key="1">
    <citation type="journal article" date="2008" name="Nat. Genet.">
        <title>The Pristionchus pacificus genome provides a unique perspective on nematode lifestyle and parasitism.</title>
        <authorList>
            <person name="Dieterich C."/>
            <person name="Clifton S.W."/>
            <person name="Schuster L.N."/>
            <person name="Chinwalla A."/>
            <person name="Delehaunty K."/>
            <person name="Dinkelacker I."/>
            <person name="Fulton L."/>
            <person name="Fulton R."/>
            <person name="Godfrey J."/>
            <person name="Minx P."/>
            <person name="Mitreva M."/>
            <person name="Roeseler W."/>
            <person name="Tian H."/>
            <person name="Witte H."/>
            <person name="Yang S.P."/>
            <person name="Wilson R.K."/>
            <person name="Sommer R.J."/>
        </authorList>
    </citation>
    <scope>NUCLEOTIDE SEQUENCE [LARGE SCALE GENOMIC DNA]</scope>
    <source>
        <strain evidence="7">PS312</strain>
    </source>
</reference>